<protein>
    <submittedName>
        <fullName evidence="1">Uncharacterized protein</fullName>
    </submittedName>
</protein>
<dbReference type="EMBL" id="DSYZ01000090">
    <property type="protein sequence ID" value="HGT82986.1"/>
    <property type="molecule type" value="Genomic_DNA"/>
</dbReference>
<reference evidence="1" key="1">
    <citation type="journal article" date="2020" name="mSystems">
        <title>Genome- and Community-Level Interaction Insights into Carbon Utilization and Element Cycling Functions of Hydrothermarchaeota in Hydrothermal Sediment.</title>
        <authorList>
            <person name="Zhou Z."/>
            <person name="Liu Y."/>
            <person name="Xu W."/>
            <person name="Pan J."/>
            <person name="Luo Z.H."/>
            <person name="Li M."/>
        </authorList>
    </citation>
    <scope>NUCLEOTIDE SEQUENCE [LARGE SCALE GENOMIC DNA]</scope>
    <source>
        <strain evidence="1">SpSt-587</strain>
    </source>
</reference>
<evidence type="ECO:0000313" key="1">
    <source>
        <dbReference type="EMBL" id="HGT82986.1"/>
    </source>
</evidence>
<gene>
    <name evidence="1" type="ORF">ENT52_04590</name>
</gene>
<dbReference type="AlphaFoldDB" id="A0A7J3M219"/>
<organism evidence="1">
    <name type="scientific">Archaeoglobus fulgidus</name>
    <dbReference type="NCBI Taxonomy" id="2234"/>
    <lineage>
        <taxon>Archaea</taxon>
        <taxon>Methanobacteriati</taxon>
        <taxon>Methanobacteriota</taxon>
        <taxon>Archaeoglobi</taxon>
        <taxon>Archaeoglobales</taxon>
        <taxon>Archaeoglobaceae</taxon>
        <taxon>Archaeoglobus</taxon>
    </lineage>
</organism>
<proteinExistence type="predicted"/>
<sequence>MQRLRELDFRARKEEWMNVFLEDGTVIRFKSVLTRVFDTGQRDTLGEPIYRIDSQNVVVARSPEELRGQPSEFVPPLQEIAKKRKPTVVKIKAIVGEDWNEYELEDGSVIRTKTIITKVLRLDGYFDPYGNPIYVVQSQMIVAT</sequence>
<name>A0A7J3M219_ARCFL</name>
<accession>A0A7J3M219</accession>
<comment type="caution">
    <text evidence="1">The sequence shown here is derived from an EMBL/GenBank/DDBJ whole genome shotgun (WGS) entry which is preliminary data.</text>
</comment>